<dbReference type="InterPro" id="IPR013106">
    <property type="entry name" value="Ig_V-set"/>
</dbReference>
<keyword evidence="3" id="KW-0393">Immunoglobulin domain</keyword>
<comment type="subcellular location">
    <subcellularLocation>
        <location evidence="1">Membrane</location>
    </subcellularLocation>
</comment>
<dbReference type="EMBL" id="JAFDVH010000023">
    <property type="protein sequence ID" value="KAG7456310.1"/>
    <property type="molecule type" value="Genomic_DNA"/>
</dbReference>
<dbReference type="GO" id="GO:0009897">
    <property type="term" value="C:external side of plasma membrane"/>
    <property type="evidence" value="ECO:0007669"/>
    <property type="project" value="TreeGrafter"/>
</dbReference>
<dbReference type="InterPro" id="IPR050504">
    <property type="entry name" value="IgSF_BTN/MOG"/>
</dbReference>
<keyword evidence="5" id="KW-0812">Transmembrane</keyword>
<dbReference type="InterPro" id="IPR036179">
    <property type="entry name" value="Ig-like_dom_sf"/>
</dbReference>
<keyword evidence="5" id="KW-1133">Transmembrane helix</keyword>
<organism evidence="8 9">
    <name type="scientific">Megalops atlanticus</name>
    <name type="common">Tarpon</name>
    <name type="synonym">Clupea gigantea</name>
    <dbReference type="NCBI Taxonomy" id="7932"/>
    <lineage>
        <taxon>Eukaryota</taxon>
        <taxon>Metazoa</taxon>
        <taxon>Chordata</taxon>
        <taxon>Craniata</taxon>
        <taxon>Vertebrata</taxon>
        <taxon>Euteleostomi</taxon>
        <taxon>Actinopterygii</taxon>
        <taxon>Neopterygii</taxon>
        <taxon>Teleostei</taxon>
        <taxon>Elopiformes</taxon>
        <taxon>Megalopidae</taxon>
        <taxon>Megalops</taxon>
    </lineage>
</organism>
<evidence type="ECO:0000256" key="5">
    <source>
        <dbReference type="SAM" id="Phobius"/>
    </source>
</evidence>
<dbReference type="Pfam" id="PF22705">
    <property type="entry name" value="C2-set_3"/>
    <property type="match status" value="1"/>
</dbReference>
<proteinExistence type="predicted"/>
<evidence type="ECO:0000256" key="1">
    <source>
        <dbReference type="ARBA" id="ARBA00004370"/>
    </source>
</evidence>
<dbReference type="SUPFAM" id="SSF48726">
    <property type="entry name" value="Immunoglobulin"/>
    <property type="match status" value="2"/>
</dbReference>
<dbReference type="GO" id="GO:0050852">
    <property type="term" value="P:T cell receptor signaling pathway"/>
    <property type="evidence" value="ECO:0007669"/>
    <property type="project" value="TreeGrafter"/>
</dbReference>
<accession>A0A9D3PBL4</accession>
<dbReference type="Pfam" id="PF07686">
    <property type="entry name" value="V-set"/>
    <property type="match status" value="1"/>
</dbReference>
<dbReference type="PANTHER" id="PTHR24100">
    <property type="entry name" value="BUTYROPHILIN"/>
    <property type="match status" value="1"/>
</dbReference>
<dbReference type="InterPro" id="IPR053896">
    <property type="entry name" value="BTN3A2-like_Ig-C"/>
</dbReference>
<evidence type="ECO:0000259" key="7">
    <source>
        <dbReference type="PROSITE" id="PS50835"/>
    </source>
</evidence>
<dbReference type="GO" id="GO:0001817">
    <property type="term" value="P:regulation of cytokine production"/>
    <property type="evidence" value="ECO:0007669"/>
    <property type="project" value="TreeGrafter"/>
</dbReference>
<feature type="compositionally biased region" description="Polar residues" evidence="4">
    <location>
        <begin position="280"/>
        <end position="289"/>
    </location>
</feature>
<dbReference type="InterPro" id="IPR003599">
    <property type="entry name" value="Ig_sub"/>
</dbReference>
<protein>
    <recommendedName>
        <fullName evidence="7">Ig-like domain-containing protein</fullName>
    </recommendedName>
</protein>
<dbReference type="PROSITE" id="PS50835">
    <property type="entry name" value="IG_LIKE"/>
    <property type="match status" value="1"/>
</dbReference>
<keyword evidence="9" id="KW-1185">Reference proteome</keyword>
<keyword evidence="2 5" id="KW-0472">Membrane</keyword>
<dbReference type="GO" id="GO:0005102">
    <property type="term" value="F:signaling receptor binding"/>
    <property type="evidence" value="ECO:0007669"/>
    <property type="project" value="TreeGrafter"/>
</dbReference>
<keyword evidence="6" id="KW-0732">Signal</keyword>
<gene>
    <name evidence="8" type="ORF">MATL_G00250460</name>
</gene>
<name>A0A9D3PBL4_MEGAT</name>
<dbReference type="InterPro" id="IPR013783">
    <property type="entry name" value="Ig-like_fold"/>
</dbReference>
<dbReference type="SMART" id="SM00409">
    <property type="entry name" value="IG"/>
    <property type="match status" value="2"/>
</dbReference>
<comment type="caution">
    <text evidence="8">The sequence shown here is derived from an EMBL/GenBank/DDBJ whole genome shotgun (WGS) entry which is preliminary data.</text>
</comment>
<feature type="region of interest" description="Disordered" evidence="4">
    <location>
        <begin position="270"/>
        <end position="292"/>
    </location>
</feature>
<sequence>MNLLILTLMLIHNFMVESEVHIYIPKPNVTGPYLEPEGTVLPCLFHFDQIVPPKNICLTWWRNDTGQHSVVYDFENGQRQKQKEDPAYSNRTDLFYKLMDGDASLTMQNLTLQDAGFYICEVWSFGSSPGQGRVKLSVAASPSTLDFISKEDKTLSFSSSGWFPRPSVFWTDENNQTVSDVTKTNITQGKDGLYSIYTVLYTDTHQYSRKLHLRYINPYTGNEVTKFFLQQATGSGSGVILPVIFGLIPCGVLISISVVVFVIKKYNCQRSSEDSPPLLPSTSNSCSSVEDSRPLLCPASDIFSSMEVHGINM</sequence>
<reference evidence="8" key="1">
    <citation type="submission" date="2021-01" db="EMBL/GenBank/DDBJ databases">
        <authorList>
            <person name="Zahm M."/>
            <person name="Roques C."/>
            <person name="Cabau C."/>
            <person name="Klopp C."/>
            <person name="Donnadieu C."/>
            <person name="Jouanno E."/>
            <person name="Lampietro C."/>
            <person name="Louis A."/>
            <person name="Herpin A."/>
            <person name="Echchiki A."/>
            <person name="Berthelot C."/>
            <person name="Parey E."/>
            <person name="Roest-Crollius H."/>
            <person name="Braasch I."/>
            <person name="Postlethwait J."/>
            <person name="Bobe J."/>
            <person name="Montfort J."/>
            <person name="Bouchez O."/>
            <person name="Begum T."/>
            <person name="Mejri S."/>
            <person name="Adams A."/>
            <person name="Chen W.-J."/>
            <person name="Guiguen Y."/>
        </authorList>
    </citation>
    <scope>NUCLEOTIDE SEQUENCE</scope>
    <source>
        <strain evidence="8">YG-15Mar2019-1</strain>
        <tissue evidence="8">Brain</tissue>
    </source>
</reference>
<evidence type="ECO:0000313" key="9">
    <source>
        <dbReference type="Proteomes" id="UP001046870"/>
    </source>
</evidence>
<feature type="domain" description="Ig-like" evidence="7">
    <location>
        <begin position="27"/>
        <end position="137"/>
    </location>
</feature>
<dbReference type="InterPro" id="IPR007110">
    <property type="entry name" value="Ig-like_dom"/>
</dbReference>
<evidence type="ECO:0000256" key="6">
    <source>
        <dbReference type="SAM" id="SignalP"/>
    </source>
</evidence>
<evidence type="ECO:0000256" key="3">
    <source>
        <dbReference type="ARBA" id="ARBA00023319"/>
    </source>
</evidence>
<dbReference type="Proteomes" id="UP001046870">
    <property type="component" value="Chromosome 23"/>
</dbReference>
<dbReference type="PANTHER" id="PTHR24100:SF130">
    <property type="entry name" value="BUTYROPHILIN-LIKE PROTEIN 9"/>
    <property type="match status" value="1"/>
</dbReference>
<dbReference type="OrthoDB" id="7225082at2759"/>
<evidence type="ECO:0000256" key="4">
    <source>
        <dbReference type="SAM" id="MobiDB-lite"/>
    </source>
</evidence>
<evidence type="ECO:0000313" key="8">
    <source>
        <dbReference type="EMBL" id="KAG7456310.1"/>
    </source>
</evidence>
<evidence type="ECO:0000256" key="2">
    <source>
        <dbReference type="ARBA" id="ARBA00023136"/>
    </source>
</evidence>
<feature type="signal peptide" evidence="6">
    <location>
        <begin position="1"/>
        <end position="18"/>
    </location>
</feature>
<dbReference type="Gene3D" id="2.60.40.10">
    <property type="entry name" value="Immunoglobulins"/>
    <property type="match status" value="2"/>
</dbReference>
<feature type="transmembrane region" description="Helical" evidence="5">
    <location>
        <begin position="239"/>
        <end position="263"/>
    </location>
</feature>
<feature type="chain" id="PRO_5038519322" description="Ig-like domain-containing protein" evidence="6">
    <location>
        <begin position="19"/>
        <end position="313"/>
    </location>
</feature>
<dbReference type="AlphaFoldDB" id="A0A9D3PBL4"/>